<protein>
    <submittedName>
        <fullName evidence="2">Winged helix-turn-helix transcriptional regulator</fullName>
    </submittedName>
</protein>
<accession>A0A5B9E8I2</accession>
<organism evidence="2 3">
    <name type="scientific">Terriglobus albidus</name>
    <dbReference type="NCBI Taxonomy" id="1592106"/>
    <lineage>
        <taxon>Bacteria</taxon>
        <taxon>Pseudomonadati</taxon>
        <taxon>Acidobacteriota</taxon>
        <taxon>Terriglobia</taxon>
        <taxon>Terriglobales</taxon>
        <taxon>Acidobacteriaceae</taxon>
        <taxon>Terriglobus</taxon>
    </lineage>
</organism>
<dbReference type="InterPro" id="IPR039422">
    <property type="entry name" value="MarR/SlyA-like"/>
</dbReference>
<feature type="domain" description="HTH marR-type" evidence="1">
    <location>
        <begin position="1"/>
        <end position="129"/>
    </location>
</feature>
<dbReference type="InterPro" id="IPR036390">
    <property type="entry name" value="WH_DNA-bd_sf"/>
</dbReference>
<dbReference type="InterPro" id="IPR036388">
    <property type="entry name" value="WH-like_DNA-bd_sf"/>
</dbReference>
<dbReference type="Pfam" id="PF12802">
    <property type="entry name" value="MarR_2"/>
    <property type="match status" value="1"/>
</dbReference>
<reference evidence="2 3" key="1">
    <citation type="submission" date="2019-08" db="EMBL/GenBank/DDBJ databases">
        <title>Complete genome sequence of Terriglobus albidus strain ORNL.</title>
        <authorList>
            <person name="Podar M."/>
        </authorList>
    </citation>
    <scope>NUCLEOTIDE SEQUENCE [LARGE SCALE GENOMIC DNA]</scope>
    <source>
        <strain evidence="2 3">ORNL</strain>
    </source>
</reference>
<dbReference type="PANTHER" id="PTHR33164:SF105">
    <property type="entry name" value="TRANSCRIPTIONAL REPRESSOR PROTEIN-RELATED"/>
    <property type="match status" value="1"/>
</dbReference>
<dbReference type="InterPro" id="IPR000835">
    <property type="entry name" value="HTH_MarR-typ"/>
</dbReference>
<dbReference type="GO" id="GO:0006950">
    <property type="term" value="P:response to stress"/>
    <property type="evidence" value="ECO:0007669"/>
    <property type="project" value="TreeGrafter"/>
</dbReference>
<dbReference type="SUPFAM" id="SSF46785">
    <property type="entry name" value="Winged helix' DNA-binding domain"/>
    <property type="match status" value="1"/>
</dbReference>
<dbReference type="RefSeq" id="WP_147645705.1">
    <property type="nucleotide sequence ID" value="NZ_CP042806.1"/>
</dbReference>
<name>A0A5B9E8I2_9BACT</name>
<dbReference type="Proteomes" id="UP000321820">
    <property type="component" value="Chromosome"/>
</dbReference>
<gene>
    <name evidence="2" type="ORF">FTW19_00220</name>
</gene>
<sequence>MCANFRRAARALSQRYDEALRPLGLTITQFTILQALSLRGEVTQGELGEILAMDSTTLSRTLEIMNRHGWIAKHYGSDRRERRLRLTRAGESEFNRAVPYWRDIQEKLRSQLGKQHWDDLTKLINETTSIITEQENLDAE</sequence>
<dbReference type="GO" id="GO:0003700">
    <property type="term" value="F:DNA-binding transcription factor activity"/>
    <property type="evidence" value="ECO:0007669"/>
    <property type="project" value="InterPro"/>
</dbReference>
<dbReference type="SMART" id="SM00347">
    <property type="entry name" value="HTH_MARR"/>
    <property type="match status" value="1"/>
</dbReference>
<dbReference type="OrthoDB" id="165131at2"/>
<dbReference type="EMBL" id="CP042806">
    <property type="protein sequence ID" value="QEE26567.1"/>
    <property type="molecule type" value="Genomic_DNA"/>
</dbReference>
<dbReference type="AlphaFoldDB" id="A0A5B9E8I2"/>
<keyword evidence="3" id="KW-1185">Reference proteome</keyword>
<evidence type="ECO:0000313" key="2">
    <source>
        <dbReference type="EMBL" id="QEE26567.1"/>
    </source>
</evidence>
<dbReference type="PROSITE" id="PS50995">
    <property type="entry name" value="HTH_MARR_2"/>
    <property type="match status" value="1"/>
</dbReference>
<evidence type="ECO:0000313" key="3">
    <source>
        <dbReference type="Proteomes" id="UP000321820"/>
    </source>
</evidence>
<dbReference type="PANTHER" id="PTHR33164">
    <property type="entry name" value="TRANSCRIPTIONAL REGULATOR, MARR FAMILY"/>
    <property type="match status" value="1"/>
</dbReference>
<evidence type="ECO:0000259" key="1">
    <source>
        <dbReference type="PROSITE" id="PS50995"/>
    </source>
</evidence>
<dbReference type="KEGG" id="talb:FTW19_00220"/>
<dbReference type="Gene3D" id="1.10.10.10">
    <property type="entry name" value="Winged helix-like DNA-binding domain superfamily/Winged helix DNA-binding domain"/>
    <property type="match status" value="1"/>
</dbReference>
<proteinExistence type="predicted"/>